<reference evidence="2 3" key="1">
    <citation type="journal article" date="2011" name="J. Bacteriol.">
        <title>Genomes and Characterization of Phages Bcep22 and BcepIL02, Founders of a Novel Phage Type in Burkholderia cenocepacia.</title>
        <authorList>
            <person name="Gill J.J."/>
            <person name="Summer E.J."/>
            <person name="Russell W.K."/>
            <person name="Cologna S.M."/>
            <person name="Carlile T.M."/>
            <person name="Fuller A.C."/>
            <person name="Kitsopoulos K."/>
            <person name="Mebane L.M."/>
            <person name="Parkinson B.N."/>
            <person name="Sullivan D."/>
            <person name="Carmody L.A."/>
            <person name="Gonzalez C.F."/>
            <person name="Lipuma J.J."/>
            <person name="Young R."/>
        </authorList>
    </citation>
    <scope>NUCLEOTIDE SEQUENCE [LARGE SCALE GENOMIC DNA]</scope>
</reference>
<gene>
    <name evidence="2" type="ORF">BcepIL02_gp64</name>
</gene>
<evidence type="ECO:0000256" key="1">
    <source>
        <dbReference type="SAM" id="MobiDB-lite"/>
    </source>
</evidence>
<keyword evidence="3" id="KW-1185">Reference proteome</keyword>
<dbReference type="Proteomes" id="UP000001481">
    <property type="component" value="Segment"/>
</dbReference>
<evidence type="ECO:0000313" key="3">
    <source>
        <dbReference type="Proteomes" id="UP000001481"/>
    </source>
</evidence>
<dbReference type="RefSeq" id="YP_002922736.1">
    <property type="nucleotide sequence ID" value="NC_012743.2"/>
</dbReference>
<feature type="region of interest" description="Disordered" evidence="1">
    <location>
        <begin position="1"/>
        <end position="22"/>
    </location>
</feature>
<protein>
    <submittedName>
        <fullName evidence="2">Virion-associated phage protein</fullName>
    </submittedName>
</protein>
<name>C5IHQ6_9CAUD</name>
<dbReference type="OrthoDB" id="20409at10239"/>
<dbReference type="KEGG" id="vg:7943948"/>
<accession>C5IHQ6</accession>
<sequence length="116" mass="12732">MARGDLNASQTGPNSRGDALTDRPVETAIVRVLVNKFGLSERTVQAIQELAGLRGQLTDGSRPREAVRHEDLSAIARMSEMKSKQVNGPPTAADFNALRDDVRMLFEAMRTIAQRL</sequence>
<proteinExistence type="predicted"/>
<dbReference type="EMBL" id="FJ937737">
    <property type="protein sequence ID" value="ACR15057.1"/>
    <property type="molecule type" value="Genomic_DNA"/>
</dbReference>
<organism evidence="2 3">
    <name type="scientific">Burkholderia phage BcepIL02</name>
    <dbReference type="NCBI Taxonomy" id="2886898"/>
    <lineage>
        <taxon>Viruses</taxon>
        <taxon>Duplodnaviria</taxon>
        <taxon>Heunggongvirae</taxon>
        <taxon>Uroviricota</taxon>
        <taxon>Caudoviricetes</taxon>
        <taxon>Lessievirus</taxon>
        <taxon>Lessievirus bcepil02</taxon>
    </lineage>
</organism>
<dbReference type="GeneID" id="7943948"/>
<evidence type="ECO:0000313" key="2">
    <source>
        <dbReference type="EMBL" id="ACR15057.1"/>
    </source>
</evidence>